<accession>A0ABQ8FDI9</accession>
<dbReference type="PANTHER" id="PTHR22957:SF27">
    <property type="entry name" value="TBC1 DOMAIN FAMILY MEMBER 13"/>
    <property type="match status" value="1"/>
</dbReference>
<organism evidence="2 3">
    <name type="scientific">Batrachochytrium salamandrivorans</name>
    <dbReference type="NCBI Taxonomy" id="1357716"/>
    <lineage>
        <taxon>Eukaryota</taxon>
        <taxon>Fungi</taxon>
        <taxon>Fungi incertae sedis</taxon>
        <taxon>Chytridiomycota</taxon>
        <taxon>Chytridiomycota incertae sedis</taxon>
        <taxon>Chytridiomycetes</taxon>
        <taxon>Rhizophydiales</taxon>
        <taxon>Rhizophydiales incertae sedis</taxon>
        <taxon>Batrachochytrium</taxon>
    </lineage>
</organism>
<protein>
    <recommendedName>
        <fullName evidence="1">Rab-GAP TBC domain-containing protein</fullName>
    </recommendedName>
</protein>
<dbReference type="SUPFAM" id="SSF47923">
    <property type="entry name" value="Ypt/Rab-GAP domain of gyp1p"/>
    <property type="match status" value="2"/>
</dbReference>
<evidence type="ECO:0000313" key="2">
    <source>
        <dbReference type="EMBL" id="KAH6596201.1"/>
    </source>
</evidence>
<evidence type="ECO:0000313" key="3">
    <source>
        <dbReference type="Proteomes" id="UP001648503"/>
    </source>
</evidence>
<dbReference type="PANTHER" id="PTHR22957">
    <property type="entry name" value="TBC1 DOMAIN FAMILY MEMBER GTPASE-ACTIVATING PROTEIN"/>
    <property type="match status" value="1"/>
</dbReference>
<dbReference type="Pfam" id="PF00566">
    <property type="entry name" value="RabGAP-TBC"/>
    <property type="match status" value="2"/>
</dbReference>
<feature type="domain" description="Rab-GAP TBC" evidence="1">
    <location>
        <begin position="39"/>
        <end position="387"/>
    </location>
</feature>
<reference evidence="2 3" key="1">
    <citation type="submission" date="2021-02" db="EMBL/GenBank/DDBJ databases">
        <title>Variation within the Batrachochytrium salamandrivorans European outbreak.</title>
        <authorList>
            <person name="Kelly M."/>
            <person name="Pasmans F."/>
            <person name="Shea T.P."/>
            <person name="Munoz J.F."/>
            <person name="Carranza S."/>
            <person name="Cuomo C.A."/>
            <person name="Martel A."/>
        </authorList>
    </citation>
    <scope>NUCLEOTIDE SEQUENCE [LARGE SCALE GENOMIC DNA]</scope>
    <source>
        <strain evidence="2 3">AMFP18/2</strain>
    </source>
</reference>
<comment type="caution">
    <text evidence="2">The sequence shown here is derived from an EMBL/GenBank/DDBJ whole genome shotgun (WGS) entry which is preliminary data.</text>
</comment>
<gene>
    <name evidence="2" type="ORF">BASA50_005242</name>
</gene>
<dbReference type="InterPro" id="IPR035969">
    <property type="entry name" value="Rab-GAP_TBC_sf"/>
</dbReference>
<dbReference type="SMART" id="SM00164">
    <property type="entry name" value="TBC"/>
    <property type="match status" value="1"/>
</dbReference>
<dbReference type="InterPro" id="IPR000195">
    <property type="entry name" value="Rab-GAP-TBC_dom"/>
</dbReference>
<dbReference type="EMBL" id="JAFCIX010000242">
    <property type="protein sequence ID" value="KAH6596201.1"/>
    <property type="molecule type" value="Genomic_DNA"/>
</dbReference>
<dbReference type="Gene3D" id="1.10.8.270">
    <property type="entry name" value="putative rabgap domain of human tbc1 domain family member 14 like domains"/>
    <property type="match status" value="1"/>
</dbReference>
<proteinExistence type="predicted"/>
<name>A0ABQ8FDI9_9FUNG</name>
<dbReference type="PROSITE" id="PS50086">
    <property type="entry name" value="TBC_RABGAP"/>
    <property type="match status" value="1"/>
</dbReference>
<dbReference type="Proteomes" id="UP001648503">
    <property type="component" value="Unassembled WGS sequence"/>
</dbReference>
<sequence>MDLRTGNRLALFELYVGAVRLPPENTFEKFRQLCLQGIPDSGSIRQCSWKLLLGYLPFNNRTSWETVLRQQRTIYYSFVNELICEQGHDIQSSQNTQDAAVQCPDNLLNSDRISQSSIARTELSILEQIDMDVRRTLPDIAFFKMPVPKSKYSPLHPTQTSDTLSGYPLITSSRTLFNRLEAFKHHDPSSSRLHSSIRGIQGGDGADLPDSCAIPNDLHWECTERILYIYAKLNPGIGYVQGMNEILGPLYYIMASDPNEESRAHAEADSFFLFTALMSEFRDHFIRHLDNVTERASKVSACSASSLDSASLAAHQVSEHTQETGIGESMNRLWRLLHQVDPELHKNLNQKKLEPVFFSFRWLSVLFTQEFSLPDIIRVWDALFADICLDITLNNQANLAHAESMIMLDSPTNEELKERPNKFEFLIEFACAMITGVRTELLGASFNDSLKLLQSYPAVDVESIISKAFIYRSKPIATPAYHFGLKNMFRRVKHAEPLSEAKSTTTNVYSKIDVSTDGPEKNDQLLMSTYSASSSPPTYMPMMGLSILSKPFSNLYAVRPKGSTYMDTPPKRTDPAVYTDTANNTIDLVSPNVGSPPPSTLVRSLDEKPGKSAQSLTNTTDALKQSMLQFQSVQLSGGFTRLFRSVTVSAKLPQQKNQIPREPSNRPDLTLSASSLNKTSILPLLTTTMPQHEIMWQRSLSVEDDMDK</sequence>
<keyword evidence="3" id="KW-1185">Reference proteome</keyword>
<evidence type="ECO:0000259" key="1">
    <source>
        <dbReference type="PROSITE" id="PS50086"/>
    </source>
</evidence>
<dbReference type="Gene3D" id="1.10.472.80">
    <property type="entry name" value="Ypt/Rab-GAP domain of gyp1p, domain 3"/>
    <property type="match status" value="1"/>
</dbReference>